<protein>
    <recommendedName>
        <fullName evidence="2">histidine kinase</fullName>
        <ecNumber evidence="2">2.7.13.3</ecNumber>
    </recommendedName>
</protein>
<dbReference type="PRINTS" id="PR00344">
    <property type="entry name" value="BCTRLSENSOR"/>
</dbReference>
<dbReference type="EMBL" id="JAQJZJ010000009">
    <property type="protein sequence ID" value="MDA7088284.1"/>
    <property type="molecule type" value="Genomic_DNA"/>
</dbReference>
<keyword evidence="5" id="KW-0547">Nucleotide-binding</keyword>
<dbReference type="SUPFAM" id="SSF47384">
    <property type="entry name" value="Homodimeric domain of signal transducing histidine kinase"/>
    <property type="match status" value="1"/>
</dbReference>
<sequence length="431" mass="48273">MDSRQRELASALVERIEIGVIILDAELRVQYWNSFVTQCSGKALEQARKQPLTLIFPEADTPCLSQMLVSARDHGEHVYTEWLPPTYLIHLPFDMSGKTAPLALQTTLLFPFKRSDDQPLLGLLLYDSSALARDNKQLDAALHTLSNKQVEQELLITKLGQANAQLMQSEKLAAIGQLAAGVAHEINNPIGYVFSNLQTLAGYVHDLLRIIDAVDGAVSLEELRQLKRSLEYDYIRSDVEALIGESEDGIERVKKIITALKDFSHFEEDEFRFADLHRGLDTTLSVVNNELKYKAEVVKDYGQLPAVECMPSQINQVMMNLLVNAAHAIEHFGRITLRSGHEGDWVWLEVEDSGQGIAPHLLNRIYEPFFTTKPVGKGTGLGLSLSYNIVNKHNGRMEVFSTPGQGTRFRVWLPARQPAQSQVKEGAVHHE</sequence>
<evidence type="ECO:0000259" key="4">
    <source>
        <dbReference type="PROSITE" id="PS50109"/>
    </source>
</evidence>
<dbReference type="PROSITE" id="PS50109">
    <property type="entry name" value="HIS_KIN"/>
    <property type="match status" value="1"/>
</dbReference>
<gene>
    <name evidence="5" type="ORF">PH586_18015</name>
</gene>
<dbReference type="InterPro" id="IPR036890">
    <property type="entry name" value="HATPase_C_sf"/>
</dbReference>
<dbReference type="PANTHER" id="PTHR43065:SF50">
    <property type="entry name" value="HISTIDINE KINASE"/>
    <property type="match status" value="1"/>
</dbReference>
<name>A0ABT4XJ84_9PSED</name>
<dbReference type="SUPFAM" id="SSF55785">
    <property type="entry name" value="PYP-like sensor domain (PAS domain)"/>
    <property type="match status" value="1"/>
</dbReference>
<dbReference type="PANTHER" id="PTHR43065">
    <property type="entry name" value="SENSOR HISTIDINE KINASE"/>
    <property type="match status" value="1"/>
</dbReference>
<dbReference type="Gene3D" id="3.30.450.20">
    <property type="entry name" value="PAS domain"/>
    <property type="match status" value="1"/>
</dbReference>
<keyword evidence="5" id="KW-0067">ATP-binding</keyword>
<dbReference type="InterPro" id="IPR003661">
    <property type="entry name" value="HisK_dim/P_dom"/>
</dbReference>
<dbReference type="RefSeq" id="WP_271349135.1">
    <property type="nucleotide sequence ID" value="NZ_JAQJZJ010000009.1"/>
</dbReference>
<evidence type="ECO:0000256" key="1">
    <source>
        <dbReference type="ARBA" id="ARBA00000085"/>
    </source>
</evidence>
<evidence type="ECO:0000256" key="3">
    <source>
        <dbReference type="ARBA" id="ARBA00022553"/>
    </source>
</evidence>
<dbReference type="InterPro" id="IPR035965">
    <property type="entry name" value="PAS-like_dom_sf"/>
</dbReference>
<keyword evidence="6" id="KW-1185">Reference proteome</keyword>
<dbReference type="GO" id="GO:0005524">
    <property type="term" value="F:ATP binding"/>
    <property type="evidence" value="ECO:0007669"/>
    <property type="project" value="UniProtKB-KW"/>
</dbReference>
<accession>A0ABT4XJ84</accession>
<evidence type="ECO:0000256" key="2">
    <source>
        <dbReference type="ARBA" id="ARBA00012438"/>
    </source>
</evidence>
<dbReference type="Proteomes" id="UP001212042">
    <property type="component" value="Unassembled WGS sequence"/>
</dbReference>
<dbReference type="InterPro" id="IPR004358">
    <property type="entry name" value="Sig_transdc_His_kin-like_C"/>
</dbReference>
<comment type="caution">
    <text evidence="5">The sequence shown here is derived from an EMBL/GenBank/DDBJ whole genome shotgun (WGS) entry which is preliminary data.</text>
</comment>
<dbReference type="EC" id="2.7.13.3" evidence="2"/>
<keyword evidence="3" id="KW-0597">Phosphoprotein</keyword>
<dbReference type="InterPro" id="IPR036097">
    <property type="entry name" value="HisK_dim/P_sf"/>
</dbReference>
<dbReference type="CDD" id="cd00082">
    <property type="entry name" value="HisKA"/>
    <property type="match status" value="1"/>
</dbReference>
<evidence type="ECO:0000313" key="6">
    <source>
        <dbReference type="Proteomes" id="UP001212042"/>
    </source>
</evidence>
<reference evidence="5 6" key="1">
    <citation type="submission" date="2023-01" db="EMBL/GenBank/DDBJ databases">
        <title>Pseudomonas SA3-5T sp. nov., isolated from tidal flat sediment.</title>
        <authorList>
            <person name="Kim H.S."/>
            <person name="Kim J.-S."/>
            <person name="Suh M.K."/>
            <person name="Eom M.K."/>
            <person name="Lee J.-S."/>
        </authorList>
    </citation>
    <scope>NUCLEOTIDE SEQUENCE [LARGE SCALE GENOMIC DNA]</scope>
    <source>
        <strain evidence="5 6">SA3-5</strain>
    </source>
</reference>
<evidence type="ECO:0000313" key="5">
    <source>
        <dbReference type="EMBL" id="MDA7088284.1"/>
    </source>
</evidence>
<dbReference type="Gene3D" id="3.30.565.10">
    <property type="entry name" value="Histidine kinase-like ATPase, C-terminal domain"/>
    <property type="match status" value="1"/>
</dbReference>
<dbReference type="InterPro" id="IPR005467">
    <property type="entry name" value="His_kinase_dom"/>
</dbReference>
<organism evidence="5 6">
    <name type="scientific">Pseudomonas aestuarii</name>
    <dbReference type="NCBI Taxonomy" id="3018340"/>
    <lineage>
        <taxon>Bacteria</taxon>
        <taxon>Pseudomonadati</taxon>
        <taxon>Pseudomonadota</taxon>
        <taxon>Gammaproteobacteria</taxon>
        <taxon>Pseudomonadales</taxon>
        <taxon>Pseudomonadaceae</taxon>
        <taxon>Pseudomonas</taxon>
    </lineage>
</organism>
<dbReference type="SMART" id="SM00387">
    <property type="entry name" value="HATPase_c"/>
    <property type="match status" value="1"/>
</dbReference>
<feature type="domain" description="Histidine kinase" evidence="4">
    <location>
        <begin position="181"/>
        <end position="417"/>
    </location>
</feature>
<dbReference type="Gene3D" id="1.10.287.130">
    <property type="match status" value="1"/>
</dbReference>
<dbReference type="SUPFAM" id="SSF55874">
    <property type="entry name" value="ATPase domain of HSP90 chaperone/DNA topoisomerase II/histidine kinase"/>
    <property type="match status" value="1"/>
</dbReference>
<comment type="catalytic activity">
    <reaction evidence="1">
        <text>ATP + protein L-histidine = ADP + protein N-phospho-L-histidine.</text>
        <dbReference type="EC" id="2.7.13.3"/>
    </reaction>
</comment>
<dbReference type="Pfam" id="PF02518">
    <property type="entry name" value="HATPase_c"/>
    <property type="match status" value="1"/>
</dbReference>
<proteinExistence type="predicted"/>
<dbReference type="InterPro" id="IPR003594">
    <property type="entry name" value="HATPase_dom"/>
</dbReference>